<accession>Q6SLH8</accession>
<proteinExistence type="evidence at transcript level"/>
<gene>
    <name evidence="1" type="primary">gna-2</name>
</gene>
<dbReference type="EMBL" id="AY455927">
    <property type="protein sequence ID" value="AAR26306.1"/>
    <property type="molecule type" value="mRNA"/>
</dbReference>
<name>Q6SLH8_CAEEL</name>
<reference evidence="1" key="1">
    <citation type="submission" date="2003-10" db="EMBL/GenBank/DDBJ databases">
        <title>Translation repression by GLD-1 protects its mRNA targets from non-sense mediated mRNA decay.</title>
        <authorList>
            <person name="Lee M.-H."/>
            <person name="Schedl T."/>
        </authorList>
    </citation>
    <scope>NUCLEOTIDE SEQUENCE</scope>
</reference>
<dbReference type="UCSC" id="T23G11.2">
    <property type="organism name" value="c. elegans"/>
</dbReference>
<organism evidence="1">
    <name type="scientific">Caenorhabditis elegans</name>
    <dbReference type="NCBI Taxonomy" id="6239"/>
    <lineage>
        <taxon>Eukaryota</taxon>
        <taxon>Metazoa</taxon>
        <taxon>Ecdysozoa</taxon>
        <taxon>Nematoda</taxon>
        <taxon>Chromadorea</taxon>
        <taxon>Rhabditida</taxon>
        <taxon>Rhabditina</taxon>
        <taxon>Rhabditomorpha</taxon>
        <taxon>Rhabditoidea</taxon>
        <taxon>Rhabditidae</taxon>
        <taxon>Peloderinae</taxon>
        <taxon>Caenorhabditis</taxon>
    </lineage>
</organism>
<protein>
    <submittedName>
        <fullName evidence="1">UORF2</fullName>
    </submittedName>
</protein>
<sequence length="15" mass="1901">MFAERSFTSYYTHFN</sequence>
<evidence type="ECO:0000313" key="1">
    <source>
        <dbReference type="EMBL" id="AAR26306.1"/>
    </source>
</evidence>